<evidence type="ECO:0000256" key="1">
    <source>
        <dbReference type="ARBA" id="ARBA00004141"/>
    </source>
</evidence>
<feature type="transmembrane region" description="Helical" evidence="10">
    <location>
        <begin position="371"/>
        <end position="391"/>
    </location>
</feature>
<keyword evidence="11" id="KW-1185">Reference proteome</keyword>
<feature type="transmembrane region" description="Helical" evidence="10">
    <location>
        <begin position="420"/>
        <end position="437"/>
    </location>
</feature>
<evidence type="ECO:0000256" key="10">
    <source>
        <dbReference type="SAM" id="Phobius"/>
    </source>
</evidence>
<organism evidence="11 12">
    <name type="scientific">Priapulus caudatus</name>
    <name type="common">Priapulid worm</name>
    <dbReference type="NCBI Taxonomy" id="37621"/>
    <lineage>
        <taxon>Eukaryota</taxon>
        <taxon>Metazoa</taxon>
        <taxon>Ecdysozoa</taxon>
        <taxon>Scalidophora</taxon>
        <taxon>Priapulida</taxon>
        <taxon>Priapulimorpha</taxon>
        <taxon>Priapulimorphida</taxon>
        <taxon>Priapulidae</taxon>
        <taxon>Priapulus</taxon>
    </lineage>
</organism>
<dbReference type="InterPro" id="IPR006369">
    <property type="entry name" value="Protohaem_IX_farnesylTrfase"/>
</dbReference>
<keyword evidence="8 10" id="KW-0472">Membrane</keyword>
<dbReference type="RefSeq" id="XP_014661807.1">
    <property type="nucleotide sequence ID" value="XM_014806321.1"/>
</dbReference>
<evidence type="ECO:0000256" key="6">
    <source>
        <dbReference type="ARBA" id="ARBA00022989"/>
    </source>
</evidence>
<evidence type="ECO:0000256" key="4">
    <source>
        <dbReference type="ARBA" id="ARBA00022679"/>
    </source>
</evidence>
<comment type="subcellular location">
    <subcellularLocation>
        <location evidence="1">Membrane</location>
        <topology evidence="1">Multi-pass membrane protein</topology>
    </subcellularLocation>
</comment>
<dbReference type="Proteomes" id="UP000695022">
    <property type="component" value="Unplaced"/>
</dbReference>
<dbReference type="PANTHER" id="PTHR43448">
    <property type="entry name" value="PROTOHEME IX FARNESYLTRANSFERASE, MITOCHONDRIAL"/>
    <property type="match status" value="1"/>
</dbReference>
<dbReference type="Pfam" id="PF01040">
    <property type="entry name" value="UbiA"/>
    <property type="match status" value="1"/>
</dbReference>
<keyword evidence="7" id="KW-0350">Heme biosynthesis</keyword>
<dbReference type="InterPro" id="IPR030470">
    <property type="entry name" value="UbiA_prenylTrfase_CS"/>
</dbReference>
<keyword evidence="4" id="KW-0808">Transferase</keyword>
<evidence type="ECO:0000256" key="3">
    <source>
        <dbReference type="ARBA" id="ARBA00016335"/>
    </source>
</evidence>
<gene>
    <name evidence="12" type="primary">LOC106804917</name>
</gene>
<reference evidence="12" key="1">
    <citation type="submission" date="2025-08" db="UniProtKB">
        <authorList>
            <consortium name="RefSeq"/>
        </authorList>
    </citation>
    <scope>IDENTIFICATION</scope>
</reference>
<evidence type="ECO:0000256" key="5">
    <source>
        <dbReference type="ARBA" id="ARBA00022692"/>
    </source>
</evidence>
<name>A0ABM1DPD6_PRICU</name>
<dbReference type="PROSITE" id="PS00943">
    <property type="entry name" value="UBIA"/>
    <property type="match status" value="1"/>
</dbReference>
<feature type="transmembrane region" description="Helical" evidence="10">
    <location>
        <begin position="174"/>
        <end position="189"/>
    </location>
</feature>
<dbReference type="CDD" id="cd13957">
    <property type="entry name" value="PT_UbiA_Cox10"/>
    <property type="match status" value="1"/>
</dbReference>
<keyword evidence="6 10" id="KW-1133">Transmembrane helix</keyword>
<evidence type="ECO:0000256" key="9">
    <source>
        <dbReference type="ARBA" id="ARBA00030253"/>
    </source>
</evidence>
<evidence type="ECO:0000313" key="12">
    <source>
        <dbReference type="RefSeq" id="XP_014661807.1"/>
    </source>
</evidence>
<evidence type="ECO:0000256" key="7">
    <source>
        <dbReference type="ARBA" id="ARBA00023133"/>
    </source>
</evidence>
<dbReference type="Gene3D" id="1.10.357.140">
    <property type="entry name" value="UbiA prenyltransferase"/>
    <property type="match status" value="1"/>
</dbReference>
<protein>
    <recommendedName>
        <fullName evidence="3">Protoheme IX farnesyltransferase, mitochondrial</fullName>
    </recommendedName>
    <alternativeName>
        <fullName evidence="9">Heme O synthase</fullName>
    </alternativeName>
</protein>
<feature type="transmembrane region" description="Helical" evidence="10">
    <location>
        <begin position="267"/>
        <end position="284"/>
    </location>
</feature>
<comment type="similarity">
    <text evidence="2">Belongs to the UbiA prenyltransferase family.</text>
</comment>
<proteinExistence type="inferred from homology"/>
<dbReference type="InterPro" id="IPR044878">
    <property type="entry name" value="UbiA_sf"/>
</dbReference>
<dbReference type="GeneID" id="106804917"/>
<feature type="transmembrane region" description="Helical" evidence="10">
    <location>
        <begin position="235"/>
        <end position="261"/>
    </location>
</feature>
<evidence type="ECO:0000313" key="11">
    <source>
        <dbReference type="Proteomes" id="UP000695022"/>
    </source>
</evidence>
<dbReference type="NCBIfam" id="TIGR01473">
    <property type="entry name" value="cyoE_ctaB"/>
    <property type="match status" value="1"/>
</dbReference>
<accession>A0ABM1DPD6</accession>
<dbReference type="HAMAP" id="MF_00154">
    <property type="entry name" value="CyoE_CtaB"/>
    <property type="match status" value="1"/>
</dbReference>
<evidence type="ECO:0000256" key="8">
    <source>
        <dbReference type="ARBA" id="ARBA00023136"/>
    </source>
</evidence>
<sequence length="464" mass="50596">MPPHVLFKAHTIAQLCVKQARLGKCCFLPQTTKLHRASAAYAAKAKPVNVAEDASQSSADVDHDIEGSTVVVHPELLHDNLSAETATLPPATTRHLESPVLHLRRANKLLFGDQQEFSIYVQRDAQLVDVVGGSQVEPLKLQNAVHPRDLEWRALKIDLKKLPGVYLRLSKHRLTMLVVMTTAAGYGMAPGAFDLVTFLLACGGTGFTSCAANTINQFLEVPYDSQMARTKARPLVMGLVSPLHGVLFAASSAITGLSILAYHVNPLTAALGAVNLVLYTLVYTPMKRASIYNTWVGSVVGGIPPVMGWTACTGVIDPGALVLGAVLFAWQFPHFNALSWNLKEQYSKAGYRMMAVTEPALCRATALRYSVVMIGVCSLAPVLGVTTWLFAVDSLPLNAYLTYLAWNFYQRPNAKTSRQLFRFSLVHLPFLMLLMVIGKRYDNRTKEGKAGTTDAQALVVHAAR</sequence>
<dbReference type="PANTHER" id="PTHR43448:SF2">
    <property type="entry name" value="PROTOHEME IX FARNESYLTRANSFERASE, MITOCHONDRIAL"/>
    <property type="match status" value="1"/>
</dbReference>
<keyword evidence="5 10" id="KW-0812">Transmembrane</keyword>
<dbReference type="InterPro" id="IPR000537">
    <property type="entry name" value="UbiA_prenyltransferase"/>
</dbReference>
<evidence type="ECO:0000256" key="2">
    <source>
        <dbReference type="ARBA" id="ARBA00005985"/>
    </source>
</evidence>